<feature type="domain" description="DUF2229" evidence="6">
    <location>
        <begin position="671"/>
        <end position="888"/>
    </location>
</feature>
<dbReference type="STRING" id="537013.CLOSTMETH_03948"/>
<dbReference type="SUPFAM" id="SSF53067">
    <property type="entry name" value="Actin-like ATPase domain"/>
    <property type="match status" value="2"/>
</dbReference>
<reference evidence="7 8" key="2">
    <citation type="submission" date="2009-02" db="EMBL/GenBank/DDBJ databases">
        <title>Draft genome sequence of Clostridium methylpentosum (DSM 5476).</title>
        <authorList>
            <person name="Sudarsanam P."/>
            <person name="Ley R."/>
            <person name="Guruge J."/>
            <person name="Turnbaugh P.J."/>
            <person name="Mahowald M."/>
            <person name="Liep D."/>
            <person name="Gordon J."/>
        </authorList>
    </citation>
    <scope>NUCLEOTIDE SEQUENCE [LARGE SCALE GENOMIC DNA]</scope>
    <source>
        <strain evidence="7 8">DSM 5476</strain>
    </source>
</reference>
<keyword evidence="4" id="KW-0411">Iron-sulfur</keyword>
<proteinExistence type="predicted"/>
<evidence type="ECO:0000256" key="4">
    <source>
        <dbReference type="ARBA" id="ARBA00023014"/>
    </source>
</evidence>
<comment type="caution">
    <text evidence="7">The sequence shown here is derived from an EMBL/GenBank/DDBJ whole genome shotgun (WGS) entry which is preliminary data.</text>
</comment>
<feature type="domain" description="ATPase BadF/BadG/BcrA/BcrD type" evidence="5">
    <location>
        <begin position="328"/>
        <end position="582"/>
    </location>
</feature>
<dbReference type="GO" id="GO:0046872">
    <property type="term" value="F:metal ion binding"/>
    <property type="evidence" value="ECO:0007669"/>
    <property type="project" value="UniProtKB-KW"/>
</dbReference>
<dbReference type="InterPro" id="IPR018709">
    <property type="entry name" value="CoA_activase_DUF2229"/>
</dbReference>
<reference evidence="7 8" key="1">
    <citation type="submission" date="2009-01" db="EMBL/GenBank/DDBJ databases">
        <authorList>
            <person name="Fulton L."/>
            <person name="Clifton S."/>
            <person name="Fulton B."/>
            <person name="Xu J."/>
            <person name="Minx P."/>
            <person name="Pepin K.H."/>
            <person name="Johnson M."/>
            <person name="Bhonagiri V."/>
            <person name="Nash W.E."/>
            <person name="Mardis E.R."/>
            <person name="Wilson R.K."/>
        </authorList>
    </citation>
    <scope>NUCLEOTIDE SEQUENCE [LARGE SCALE GENOMIC DNA]</scope>
    <source>
        <strain evidence="7 8">DSM 5476</strain>
    </source>
</reference>
<dbReference type="InterPro" id="IPR051805">
    <property type="entry name" value="Dehydratase_Activator_Redct"/>
</dbReference>
<dbReference type="CDD" id="cd24034">
    <property type="entry name" value="ASKHA_NBD_O66634-like_rpt1"/>
    <property type="match status" value="1"/>
</dbReference>
<dbReference type="PANTHER" id="PTHR32329:SF4">
    <property type="entry name" value="ACTIVATOR OF 2-HYDROXYACYL-COA DEHYDRATASE"/>
    <property type="match status" value="1"/>
</dbReference>
<dbReference type="EMBL" id="ACEC01000136">
    <property type="protein sequence ID" value="EEG28560.1"/>
    <property type="molecule type" value="Genomic_DNA"/>
</dbReference>
<sequence>MVPIGGMKVPSYKIGLDVGSTTIKCAVLDQDGRMVYKSYDRHLAKVREKSTELLTYIHREITKGAPVRISVTGSSGLGLSQENNIPFVQEVYSTQMAVKRYYPDTDCIIELGGEDAKILFLSGVPEVRMNGSCAGGTGAFIDQMAILLGVDLDEFDRLSLNYEKLYTIASRCGVFAKSDIQPLINQGAKKNDLAASIFQAVVSQTIGGLAQGREIEGKVIFLGGPLTFFQGLRNRFVETLGLDEEHAIFPENGQYFIALGAAVYSETTEPCDLQQIIKSLQKERKKSVQTNIEPLFVDEAEYQAFLERQNQIKINYVDLATYEGDAYLGIDAGSTTTKIVLITPDGGILYQKYSSNSGNAVPIVRQAIIDIYEAAGDRIAIRGSAVTGYGEELIQNAFRLDFGLVETVAHFTAAKYFMPNVDFIIDIGGQDMKCFKLKNNAVDSIMLNEACSSGCGSFLETFATALGYSVEEFAKLGLFAKTPVDLGSRCTVFMNSSVKQAQKEGATIGDISAGLSVSIVKNAVYKVIRANSPKDLGQNIVVQGGTFLNDAVLRAFEKELKVNVLRTPISGLMGAYGCALYAMNNAKEQPNMISLEELKEFTHKVTSTTCQHCENHCRLTINKFSDGKTYISGNKCERFTGNSKYNIEYNMFEHKYNYLTSLPTKRGKRGRIGIPLVLNMYENLPFWNAFFTELGFEVVLSPRSNRELYVKGQHTIPSDTVCYPAKLVHGHIEALLDLGVDRIFYPCMTYNFDEHNSDNHYNCPVVAYYPEVIEANVSAVKKITYIMDYVGIDRRKDFLKKAPAIFGKYFEVSKAEIKAACEKAYQAYEAYKKDIADYSKQAIDYANQNGYQIIVLAGRPYHIDPEINHGIDKLIAGYGAVVLTEDAVALRDVHPKTGVLNQWTYHSRLYSAAEQISKHDNMNLVQLVSFGCGVDAITTDEVRSILESHGQLYTQIKIDEINNLGATKIRIRSLFAAIEERKRKG</sequence>
<dbReference type="Pfam" id="PF01869">
    <property type="entry name" value="BcrAD_BadFG"/>
    <property type="match status" value="2"/>
</dbReference>
<feature type="domain" description="ATPase BadF/BadG/BcrA/BcrD type" evidence="5">
    <location>
        <begin position="14"/>
        <end position="264"/>
    </location>
</feature>
<evidence type="ECO:0000256" key="2">
    <source>
        <dbReference type="ARBA" id="ARBA00022723"/>
    </source>
</evidence>
<evidence type="ECO:0000313" key="7">
    <source>
        <dbReference type="EMBL" id="EEG28560.1"/>
    </source>
</evidence>
<dbReference type="InterPro" id="IPR002731">
    <property type="entry name" value="ATPase_BadF"/>
</dbReference>
<dbReference type="CDD" id="cd24035">
    <property type="entry name" value="ASKHA_NBD_O66634-like_rpt2"/>
    <property type="match status" value="1"/>
</dbReference>
<keyword evidence="8" id="KW-1185">Reference proteome</keyword>
<evidence type="ECO:0000313" key="8">
    <source>
        <dbReference type="Proteomes" id="UP000003340"/>
    </source>
</evidence>
<name>C0EJ95_9FIRM</name>
<dbReference type="InterPro" id="IPR043129">
    <property type="entry name" value="ATPase_NBD"/>
</dbReference>
<organism evidence="7 8">
    <name type="scientific">[Clostridium] methylpentosum DSM 5476</name>
    <dbReference type="NCBI Taxonomy" id="537013"/>
    <lineage>
        <taxon>Bacteria</taxon>
        <taxon>Bacillati</taxon>
        <taxon>Bacillota</taxon>
        <taxon>Clostridia</taxon>
        <taxon>Eubacteriales</taxon>
        <taxon>Oscillospiraceae</taxon>
        <taxon>Oscillospiraceae incertae sedis</taxon>
    </lineage>
</organism>
<dbReference type="PANTHER" id="PTHR32329">
    <property type="entry name" value="BIFUNCTIONAL PROTEIN [INCLUDES 2-HYDROXYACYL-COA DEHYDRATASE (N-TER) AND ITS ACTIVATOR DOMAIN (C_TERM)-RELATED"/>
    <property type="match status" value="1"/>
</dbReference>
<dbReference type="eggNOG" id="COG3580">
    <property type="taxonomic scope" value="Bacteria"/>
</dbReference>
<evidence type="ECO:0000259" key="5">
    <source>
        <dbReference type="Pfam" id="PF01869"/>
    </source>
</evidence>
<dbReference type="InterPro" id="IPR008275">
    <property type="entry name" value="CoA_E_activase_dom"/>
</dbReference>
<dbReference type="Pfam" id="PF09989">
    <property type="entry name" value="DUF2229"/>
    <property type="match status" value="1"/>
</dbReference>
<dbReference type="Proteomes" id="UP000003340">
    <property type="component" value="Unassembled WGS sequence"/>
</dbReference>
<dbReference type="AlphaFoldDB" id="C0EJ95"/>
<gene>
    <name evidence="7" type="ORF">CLOSTMETH_03948</name>
</gene>
<protein>
    <submittedName>
        <fullName evidence="7">Putative CoA-substrate-specific enzyme activase</fullName>
    </submittedName>
</protein>
<dbReference type="GO" id="GO:0051536">
    <property type="term" value="F:iron-sulfur cluster binding"/>
    <property type="evidence" value="ECO:0007669"/>
    <property type="project" value="UniProtKB-KW"/>
</dbReference>
<keyword evidence="3" id="KW-0408">Iron</keyword>
<evidence type="ECO:0000259" key="6">
    <source>
        <dbReference type="Pfam" id="PF09989"/>
    </source>
</evidence>
<dbReference type="HOGENOM" id="CLU_002393_3_0_9"/>
<keyword evidence="2" id="KW-0479">Metal-binding</keyword>
<accession>C0EJ95</accession>
<evidence type="ECO:0000256" key="3">
    <source>
        <dbReference type="ARBA" id="ARBA00023004"/>
    </source>
</evidence>
<dbReference type="eggNOG" id="COG1924">
    <property type="taxonomic scope" value="Bacteria"/>
</dbReference>
<comment type="cofactor">
    <cofactor evidence="1">
        <name>[4Fe-4S] cluster</name>
        <dbReference type="ChEBI" id="CHEBI:49883"/>
    </cofactor>
</comment>
<dbReference type="NCBIfam" id="TIGR00241">
    <property type="entry name" value="CoA_E_activ"/>
    <property type="match status" value="1"/>
</dbReference>
<evidence type="ECO:0000256" key="1">
    <source>
        <dbReference type="ARBA" id="ARBA00001966"/>
    </source>
</evidence>
<dbReference type="Gene3D" id="3.30.420.40">
    <property type="match status" value="4"/>
</dbReference>